<dbReference type="AlphaFoldDB" id="A0A1G8N359"/>
<dbReference type="Proteomes" id="UP000199093">
    <property type="component" value="Unassembled WGS sequence"/>
</dbReference>
<dbReference type="InterPro" id="IPR003740">
    <property type="entry name" value="YitT"/>
</dbReference>
<protein>
    <submittedName>
        <fullName evidence="7">Uncharacterized 5xTM membrane BCR, YitT family COG1284</fullName>
    </submittedName>
</protein>
<feature type="transmembrane region" description="Helical" evidence="6">
    <location>
        <begin position="157"/>
        <end position="174"/>
    </location>
</feature>
<keyword evidence="5 6" id="KW-0472">Membrane</keyword>
<dbReference type="OrthoDB" id="3296441at2"/>
<sequence length="205" mass="22282">MQLLDTAPPDRHTLWEDVHGILIGTTLVALSIQFLRATDLFTGQIAGLALVLSYPTGWPFGAIFFLLNLPFYLLAVRQLGWRFTLKSFAAVLLMSAMTDLMPLVMTVTLPPWLAAPLFGVLAGLGLLSLFRHGATLGGVGIVGLWLQDTRGIKAGHVQLGFDLCVFAGALFLFAPAQVGWSLLGSVILNAVILINHRRDRYIARS</sequence>
<evidence type="ECO:0000256" key="2">
    <source>
        <dbReference type="ARBA" id="ARBA00022475"/>
    </source>
</evidence>
<evidence type="ECO:0000313" key="7">
    <source>
        <dbReference type="EMBL" id="SDI74634.1"/>
    </source>
</evidence>
<dbReference type="PANTHER" id="PTHR33545">
    <property type="entry name" value="UPF0750 MEMBRANE PROTEIN YITT-RELATED"/>
    <property type="match status" value="1"/>
</dbReference>
<keyword evidence="3 6" id="KW-0812">Transmembrane</keyword>
<dbReference type="GO" id="GO:0005886">
    <property type="term" value="C:plasma membrane"/>
    <property type="evidence" value="ECO:0007669"/>
    <property type="project" value="UniProtKB-SubCell"/>
</dbReference>
<feature type="transmembrane region" description="Helical" evidence="6">
    <location>
        <begin position="115"/>
        <end position="145"/>
    </location>
</feature>
<dbReference type="InterPro" id="IPR051461">
    <property type="entry name" value="UPF0750_membrane"/>
</dbReference>
<evidence type="ECO:0000256" key="1">
    <source>
        <dbReference type="ARBA" id="ARBA00004651"/>
    </source>
</evidence>
<dbReference type="Pfam" id="PF02588">
    <property type="entry name" value="YitT_membrane"/>
    <property type="match status" value="1"/>
</dbReference>
<evidence type="ECO:0000256" key="5">
    <source>
        <dbReference type="ARBA" id="ARBA00023136"/>
    </source>
</evidence>
<accession>A0A1G8N359</accession>
<dbReference type="PANTHER" id="PTHR33545:SF5">
    <property type="entry name" value="UPF0750 MEMBRANE PROTEIN YITT"/>
    <property type="match status" value="1"/>
</dbReference>
<feature type="transmembrane region" description="Helical" evidence="6">
    <location>
        <begin position="20"/>
        <end position="37"/>
    </location>
</feature>
<proteinExistence type="predicted"/>
<reference evidence="7 8" key="1">
    <citation type="submission" date="2016-10" db="EMBL/GenBank/DDBJ databases">
        <authorList>
            <person name="de Groot N.N."/>
        </authorList>
    </citation>
    <scope>NUCLEOTIDE SEQUENCE [LARGE SCALE GENOMIC DNA]</scope>
    <source>
        <strain evidence="7 8">DSM 26424</strain>
    </source>
</reference>
<feature type="transmembrane region" description="Helical" evidence="6">
    <location>
        <begin position="180"/>
        <end position="196"/>
    </location>
</feature>
<feature type="transmembrane region" description="Helical" evidence="6">
    <location>
        <begin position="88"/>
        <end position="109"/>
    </location>
</feature>
<organism evidence="7 8">
    <name type="scientific">Salipiger marinus</name>
    <dbReference type="NCBI Taxonomy" id="555512"/>
    <lineage>
        <taxon>Bacteria</taxon>
        <taxon>Pseudomonadati</taxon>
        <taxon>Pseudomonadota</taxon>
        <taxon>Alphaproteobacteria</taxon>
        <taxon>Rhodobacterales</taxon>
        <taxon>Roseobacteraceae</taxon>
        <taxon>Salipiger</taxon>
    </lineage>
</organism>
<keyword evidence="2" id="KW-1003">Cell membrane</keyword>
<dbReference type="STRING" id="555512.SAMN04487993_1009128"/>
<evidence type="ECO:0000256" key="4">
    <source>
        <dbReference type="ARBA" id="ARBA00022989"/>
    </source>
</evidence>
<evidence type="ECO:0000256" key="3">
    <source>
        <dbReference type="ARBA" id="ARBA00022692"/>
    </source>
</evidence>
<keyword evidence="4 6" id="KW-1133">Transmembrane helix</keyword>
<evidence type="ECO:0000313" key="8">
    <source>
        <dbReference type="Proteomes" id="UP000199093"/>
    </source>
</evidence>
<dbReference type="RefSeq" id="WP_089847278.1">
    <property type="nucleotide sequence ID" value="NZ_FNEJ01000009.1"/>
</dbReference>
<comment type="subcellular location">
    <subcellularLocation>
        <location evidence="1">Cell membrane</location>
        <topology evidence="1">Multi-pass membrane protein</topology>
    </subcellularLocation>
</comment>
<evidence type="ECO:0000256" key="6">
    <source>
        <dbReference type="SAM" id="Phobius"/>
    </source>
</evidence>
<keyword evidence="8" id="KW-1185">Reference proteome</keyword>
<name>A0A1G8N359_9RHOB</name>
<gene>
    <name evidence="7" type="ORF">SAMN04487993_1009128</name>
</gene>
<dbReference type="EMBL" id="FNEJ01000009">
    <property type="protein sequence ID" value="SDI74634.1"/>
    <property type="molecule type" value="Genomic_DNA"/>
</dbReference>